<protein>
    <recommendedName>
        <fullName evidence="5">Transmembrane protein</fullName>
    </recommendedName>
</protein>
<keyword evidence="1" id="KW-0472">Membrane</keyword>
<feature type="transmembrane region" description="Helical" evidence="1">
    <location>
        <begin position="327"/>
        <end position="345"/>
    </location>
</feature>
<evidence type="ECO:0000256" key="1">
    <source>
        <dbReference type="SAM" id="Phobius"/>
    </source>
</evidence>
<feature type="chain" id="PRO_5038673436" description="Transmembrane protein" evidence="2">
    <location>
        <begin position="18"/>
        <end position="350"/>
    </location>
</feature>
<evidence type="ECO:0000256" key="2">
    <source>
        <dbReference type="SAM" id="SignalP"/>
    </source>
</evidence>
<feature type="signal peptide" evidence="2">
    <location>
        <begin position="1"/>
        <end position="17"/>
    </location>
</feature>
<reference evidence="3" key="1">
    <citation type="submission" date="2020-10" db="EMBL/GenBank/DDBJ databases">
        <authorList>
            <person name="Gilroy R."/>
        </authorList>
    </citation>
    <scope>NUCLEOTIDE SEQUENCE</scope>
    <source>
        <strain evidence="3">B2-22910</strain>
    </source>
</reference>
<evidence type="ECO:0000313" key="3">
    <source>
        <dbReference type="EMBL" id="MBO8471762.1"/>
    </source>
</evidence>
<evidence type="ECO:0000313" key="4">
    <source>
        <dbReference type="Proteomes" id="UP000823603"/>
    </source>
</evidence>
<keyword evidence="1" id="KW-1133">Transmembrane helix</keyword>
<accession>A0A9D9IG14</accession>
<keyword evidence="1" id="KW-0812">Transmembrane</keyword>
<evidence type="ECO:0008006" key="5">
    <source>
        <dbReference type="Google" id="ProtNLM"/>
    </source>
</evidence>
<dbReference type="EMBL" id="JADIMB010000121">
    <property type="protein sequence ID" value="MBO8471762.1"/>
    <property type="molecule type" value="Genomic_DNA"/>
</dbReference>
<name>A0A9D9IG14_9BACT</name>
<dbReference type="PROSITE" id="PS51257">
    <property type="entry name" value="PROKAR_LIPOPROTEIN"/>
    <property type="match status" value="1"/>
</dbReference>
<sequence length="350" mass="39479">MKHIYAIPAALAAAVSAASCMSYTYMTTSIHPDLSADRTVYTQADSSYLTGETDANQFFFKPDSTWETGLLAEPFRKDFHEEICIMNIYASRRLGSLAEGKLTPAEPEFEGCPVLAPEETAKKHFRWFSTVYEYKAVYRRIGGLPVDLGEFMDRETQEFFLRGGTMPGDWNGLELYSALEEMNSDFMEWYVTSTFKVSHDIIQEMCGVRQRGLLEELSGKILEEYIKEEEDVTVESLCRKLDIASGTSTFMDVYSGNKAAADSLYREQSRVTEYFACSLISEIEMPGKLCRSNATAFNGGNPQWKIDCYRLLYDDITVTAVSREANIWAYILTGIVLSAGIFLLISRKQG</sequence>
<dbReference type="Proteomes" id="UP000823603">
    <property type="component" value="Unassembled WGS sequence"/>
</dbReference>
<organism evidence="3 4">
    <name type="scientific">Candidatus Cryptobacteroides faecavium</name>
    <dbReference type="NCBI Taxonomy" id="2840762"/>
    <lineage>
        <taxon>Bacteria</taxon>
        <taxon>Pseudomonadati</taxon>
        <taxon>Bacteroidota</taxon>
        <taxon>Bacteroidia</taxon>
        <taxon>Bacteroidales</taxon>
        <taxon>Candidatus Cryptobacteroides</taxon>
    </lineage>
</organism>
<dbReference type="AlphaFoldDB" id="A0A9D9IG14"/>
<keyword evidence="2" id="KW-0732">Signal</keyword>
<comment type="caution">
    <text evidence="3">The sequence shown here is derived from an EMBL/GenBank/DDBJ whole genome shotgun (WGS) entry which is preliminary data.</text>
</comment>
<reference evidence="3" key="2">
    <citation type="journal article" date="2021" name="PeerJ">
        <title>Extensive microbial diversity within the chicken gut microbiome revealed by metagenomics and culture.</title>
        <authorList>
            <person name="Gilroy R."/>
            <person name="Ravi A."/>
            <person name="Getino M."/>
            <person name="Pursley I."/>
            <person name="Horton D.L."/>
            <person name="Alikhan N.F."/>
            <person name="Baker D."/>
            <person name="Gharbi K."/>
            <person name="Hall N."/>
            <person name="Watson M."/>
            <person name="Adriaenssens E.M."/>
            <person name="Foster-Nyarko E."/>
            <person name="Jarju S."/>
            <person name="Secka A."/>
            <person name="Antonio M."/>
            <person name="Oren A."/>
            <person name="Chaudhuri R.R."/>
            <person name="La Ragione R."/>
            <person name="Hildebrand F."/>
            <person name="Pallen M.J."/>
        </authorList>
    </citation>
    <scope>NUCLEOTIDE SEQUENCE</scope>
    <source>
        <strain evidence="3">B2-22910</strain>
    </source>
</reference>
<gene>
    <name evidence="3" type="ORF">IAB82_08225</name>
</gene>
<proteinExistence type="predicted"/>